<proteinExistence type="predicted"/>
<dbReference type="Gene3D" id="3.40.50.1820">
    <property type="entry name" value="alpha/beta hydrolase"/>
    <property type="match status" value="1"/>
</dbReference>
<name>A0ABS5AQQ4_9PSEU</name>
<dbReference type="InterPro" id="IPR000073">
    <property type="entry name" value="AB_hydrolase_1"/>
</dbReference>
<dbReference type="InterPro" id="IPR029058">
    <property type="entry name" value="AB_hydrolase_fold"/>
</dbReference>
<dbReference type="Proteomes" id="UP001519363">
    <property type="component" value="Unassembled WGS sequence"/>
</dbReference>
<accession>A0ABS5AQQ4</accession>
<keyword evidence="3" id="KW-1185">Reference proteome</keyword>
<dbReference type="SUPFAM" id="SSF53474">
    <property type="entry name" value="alpha/beta-Hydrolases"/>
    <property type="match status" value="1"/>
</dbReference>
<sequence length="274" mass="29315">MGFVSLPDGRELFHHRTGDGQPTVVFEAGLAASRSFWGLVQPGVAEFATAVSYDRSGLGRSAASTGARGLRSLAADLAGLLDQLGDGPFVLVGHSWGGVVVRAAAALRPDRVQGLVLVDPTDELCDLLFTEQVRRTERVGQRITMALARLRLLGLTYRRAIAPLPTAARRDMRREAFTVGVARTRAAELASVVADLTWLREEPPNLSGIPVTVISGALNSPGMPRNVRTAATESHQERARVSSPGRHVFAPHSGHLVPLTDAAVVVEEVRRLVS</sequence>
<dbReference type="Pfam" id="PF00561">
    <property type="entry name" value="Abhydrolase_1"/>
    <property type="match status" value="1"/>
</dbReference>
<protein>
    <submittedName>
        <fullName evidence="2">Pimeloyl-ACP methyl ester carboxylesterase</fullName>
    </submittedName>
</protein>
<reference evidence="2 3" key="1">
    <citation type="submission" date="2021-03" db="EMBL/GenBank/DDBJ databases">
        <title>Sequencing the genomes of 1000 actinobacteria strains.</title>
        <authorList>
            <person name="Klenk H.-P."/>
        </authorList>
    </citation>
    <scope>NUCLEOTIDE SEQUENCE [LARGE SCALE GENOMIC DNA]</scope>
    <source>
        <strain evidence="2 3">DSM 44580</strain>
    </source>
</reference>
<evidence type="ECO:0000313" key="2">
    <source>
        <dbReference type="EMBL" id="MBP2478897.1"/>
    </source>
</evidence>
<dbReference type="RefSeq" id="WP_209707662.1">
    <property type="nucleotide sequence ID" value="NZ_JAGIOO010000001.1"/>
</dbReference>
<dbReference type="EMBL" id="JAGIOO010000001">
    <property type="protein sequence ID" value="MBP2478897.1"/>
    <property type="molecule type" value="Genomic_DNA"/>
</dbReference>
<evidence type="ECO:0000313" key="3">
    <source>
        <dbReference type="Proteomes" id="UP001519363"/>
    </source>
</evidence>
<gene>
    <name evidence="2" type="ORF">JOF53_007769</name>
</gene>
<dbReference type="InterPro" id="IPR050266">
    <property type="entry name" value="AB_hydrolase_sf"/>
</dbReference>
<dbReference type="PANTHER" id="PTHR43798">
    <property type="entry name" value="MONOACYLGLYCEROL LIPASE"/>
    <property type="match status" value="1"/>
</dbReference>
<comment type="caution">
    <text evidence="2">The sequence shown here is derived from an EMBL/GenBank/DDBJ whole genome shotgun (WGS) entry which is preliminary data.</text>
</comment>
<feature type="domain" description="AB hydrolase-1" evidence="1">
    <location>
        <begin position="22"/>
        <end position="123"/>
    </location>
</feature>
<organism evidence="2 3">
    <name type="scientific">Crossiella equi</name>
    <dbReference type="NCBI Taxonomy" id="130796"/>
    <lineage>
        <taxon>Bacteria</taxon>
        <taxon>Bacillati</taxon>
        <taxon>Actinomycetota</taxon>
        <taxon>Actinomycetes</taxon>
        <taxon>Pseudonocardiales</taxon>
        <taxon>Pseudonocardiaceae</taxon>
        <taxon>Crossiella</taxon>
    </lineage>
</organism>
<evidence type="ECO:0000259" key="1">
    <source>
        <dbReference type="Pfam" id="PF00561"/>
    </source>
</evidence>